<evidence type="ECO:0000256" key="1">
    <source>
        <dbReference type="ARBA" id="ARBA00004496"/>
    </source>
</evidence>
<evidence type="ECO:0000256" key="10">
    <source>
        <dbReference type="HAMAP-Rule" id="MF_01151"/>
    </source>
</evidence>
<dbReference type="FunFam" id="2.30.22.10:FF:000001">
    <property type="entry name" value="Protein GrpE"/>
    <property type="match status" value="1"/>
</dbReference>
<dbReference type="Gene3D" id="3.90.20.20">
    <property type="match status" value="1"/>
</dbReference>
<dbReference type="OrthoDB" id="9789811at2"/>
<name>A0A2G0V737_9PROT</name>
<dbReference type="GO" id="GO:0000774">
    <property type="term" value="F:adenyl-nucleotide exchange factor activity"/>
    <property type="evidence" value="ECO:0007669"/>
    <property type="project" value="InterPro"/>
</dbReference>
<dbReference type="Pfam" id="PF01025">
    <property type="entry name" value="GrpE"/>
    <property type="match status" value="1"/>
</dbReference>
<keyword evidence="5 10" id="KW-0346">Stress response</keyword>
<sequence length="189" mass="21456">MKTNTKELKEVSPKDKPTANEEEKLKNLEEELNNIKAQEKDNMLRIKADMENIRKRTKKDIEKAHKLALERFTSELLPALDNLERALDTIDKSNQELKATIEGIELTLKTLLDITQRIGINVIDEANVSFNPNIHQAMCILETTESMSNKVITVLQKGYALNGKLIRPAMVTVSKGKHVFTEKTDSKTI</sequence>
<dbReference type="Proteomes" id="UP000222818">
    <property type="component" value="Unassembled WGS sequence"/>
</dbReference>
<dbReference type="HAMAP" id="MF_01151">
    <property type="entry name" value="GrpE"/>
    <property type="match status" value="1"/>
</dbReference>
<dbReference type="GO" id="GO:0006457">
    <property type="term" value="P:protein folding"/>
    <property type="evidence" value="ECO:0007669"/>
    <property type="project" value="InterPro"/>
</dbReference>
<evidence type="ECO:0000313" key="15">
    <source>
        <dbReference type="Proteomes" id="UP000222818"/>
    </source>
</evidence>
<evidence type="ECO:0000256" key="3">
    <source>
        <dbReference type="ARBA" id="ARBA00011738"/>
    </source>
</evidence>
<proteinExistence type="inferred from homology"/>
<accession>A0A2G0V737</accession>
<evidence type="ECO:0000256" key="12">
    <source>
        <dbReference type="RuleBase" id="RU004478"/>
    </source>
</evidence>
<protein>
    <recommendedName>
        <fullName evidence="8 10">Protein GrpE</fullName>
    </recommendedName>
    <alternativeName>
        <fullName evidence="9 10">HSP-70 cofactor</fullName>
    </alternativeName>
</protein>
<organism evidence="14 15">
    <name type="scientific">Candidatus Tremblayella phenacoccinincola</name>
    <dbReference type="NCBI Taxonomy" id="1010676"/>
    <lineage>
        <taxon>Bacteria</taxon>
        <taxon>Pseudomonadati</taxon>
        <taxon>Pseudomonadota</taxon>
        <taxon>Betaproteobacteria</taxon>
        <taxon>Candidatus Tremblayella</taxon>
    </lineage>
</organism>
<evidence type="ECO:0000256" key="9">
    <source>
        <dbReference type="ARBA" id="ARBA00076414"/>
    </source>
</evidence>
<dbReference type="EMBL" id="MKGN01000012">
    <property type="protein sequence ID" value="PHN16277.1"/>
    <property type="molecule type" value="Genomic_DNA"/>
</dbReference>
<reference evidence="14 15" key="1">
    <citation type="journal article" date="2017" name="ISME J.">
        <title>Tremblaya phenacola PPER: an evolutionary beta-gammaproteobacterium collage.</title>
        <authorList>
            <person name="Gil R."/>
            <person name="Vargas-Chavez C."/>
            <person name="Lopez-Madrigal S."/>
            <person name="Santos-Garcia D."/>
            <person name="Latorre A."/>
            <person name="Moya A."/>
        </authorList>
    </citation>
    <scope>NUCLEOTIDE SEQUENCE [LARGE SCALE GENOMIC DNA]</scope>
    <source>
        <strain evidence="14 15">PPER</strain>
    </source>
</reference>
<dbReference type="NCBIfam" id="NF010748">
    <property type="entry name" value="PRK14150.1"/>
    <property type="match status" value="1"/>
</dbReference>
<comment type="subunit">
    <text evidence="3 10">Homodimer.</text>
</comment>
<evidence type="ECO:0000313" key="14">
    <source>
        <dbReference type="EMBL" id="PHN16277.1"/>
    </source>
</evidence>
<evidence type="ECO:0000256" key="2">
    <source>
        <dbReference type="ARBA" id="ARBA00009054"/>
    </source>
</evidence>
<dbReference type="SUPFAM" id="SSF51064">
    <property type="entry name" value="Head domain of nucleotide exchange factor GrpE"/>
    <property type="match status" value="1"/>
</dbReference>
<dbReference type="InterPro" id="IPR009012">
    <property type="entry name" value="GrpE_head"/>
</dbReference>
<comment type="function">
    <text evidence="7 10 11">Participates actively in the response to hyperosmotic and heat shock by preventing the aggregation of stress-denatured proteins, in association with DnaK and GrpE. It is the nucleotide exchange factor for DnaK and may function as a thermosensor. Unfolded proteins bind initially to DnaJ; upon interaction with the DnaJ-bound protein, DnaK hydrolyzes its bound ATP, resulting in the formation of a stable complex. GrpE releases ADP from DnaK; ATP binding to DnaK triggers the release of the substrate protein, thus completing the reaction cycle. Several rounds of ATP-dependent interactions between DnaJ, DnaK and GrpE are required for fully efficient folding.</text>
</comment>
<dbReference type="PANTHER" id="PTHR21237">
    <property type="entry name" value="GRPE PROTEIN"/>
    <property type="match status" value="1"/>
</dbReference>
<comment type="caution">
    <text evidence="14">The sequence shown here is derived from an EMBL/GenBank/DDBJ whole genome shotgun (WGS) entry which is preliminary data.</text>
</comment>
<evidence type="ECO:0000256" key="5">
    <source>
        <dbReference type="ARBA" id="ARBA00023016"/>
    </source>
</evidence>
<evidence type="ECO:0000256" key="6">
    <source>
        <dbReference type="ARBA" id="ARBA00023186"/>
    </source>
</evidence>
<gene>
    <name evidence="10 14" type="primary">grpE</name>
    <name evidence="14" type="ORF">TPPER_00119</name>
</gene>
<dbReference type="GO" id="GO:0005829">
    <property type="term" value="C:cytosol"/>
    <property type="evidence" value="ECO:0007669"/>
    <property type="project" value="TreeGrafter"/>
</dbReference>
<dbReference type="PANTHER" id="PTHR21237:SF23">
    <property type="entry name" value="GRPE PROTEIN HOMOLOG, MITOCHONDRIAL"/>
    <property type="match status" value="1"/>
</dbReference>
<evidence type="ECO:0000256" key="8">
    <source>
        <dbReference type="ARBA" id="ARBA00072274"/>
    </source>
</evidence>
<dbReference type="GO" id="GO:0042803">
    <property type="term" value="F:protein homodimerization activity"/>
    <property type="evidence" value="ECO:0007669"/>
    <property type="project" value="InterPro"/>
</dbReference>
<evidence type="ECO:0000256" key="13">
    <source>
        <dbReference type="SAM" id="MobiDB-lite"/>
    </source>
</evidence>
<keyword evidence="4 10" id="KW-0963">Cytoplasm</keyword>
<dbReference type="SUPFAM" id="SSF58014">
    <property type="entry name" value="Coiled-coil domain of nucleotide exchange factor GrpE"/>
    <property type="match status" value="1"/>
</dbReference>
<dbReference type="InterPro" id="IPR013805">
    <property type="entry name" value="GrpE_CC"/>
</dbReference>
<dbReference type="RefSeq" id="WP_099336855.1">
    <property type="nucleotide sequence ID" value="NZ_MKGN01000012.1"/>
</dbReference>
<dbReference type="Gene3D" id="2.30.22.10">
    <property type="entry name" value="Head domain of nucleotide exchange factor GrpE"/>
    <property type="match status" value="1"/>
</dbReference>
<dbReference type="NCBIfam" id="NF010738">
    <property type="entry name" value="PRK14140.1"/>
    <property type="match status" value="1"/>
</dbReference>
<keyword evidence="15" id="KW-1185">Reference proteome</keyword>
<comment type="similarity">
    <text evidence="2 10 12">Belongs to the GrpE family.</text>
</comment>
<keyword evidence="6 10" id="KW-0143">Chaperone</keyword>
<feature type="region of interest" description="Disordered" evidence="13">
    <location>
        <begin position="1"/>
        <end position="26"/>
    </location>
</feature>
<dbReference type="PROSITE" id="PS01071">
    <property type="entry name" value="GRPE"/>
    <property type="match status" value="1"/>
</dbReference>
<dbReference type="GO" id="GO:0051087">
    <property type="term" value="F:protein-folding chaperone binding"/>
    <property type="evidence" value="ECO:0007669"/>
    <property type="project" value="InterPro"/>
</dbReference>
<dbReference type="AlphaFoldDB" id="A0A2G0V737"/>
<dbReference type="PRINTS" id="PR00773">
    <property type="entry name" value="GRPEPROTEIN"/>
</dbReference>
<evidence type="ECO:0000256" key="4">
    <source>
        <dbReference type="ARBA" id="ARBA00022490"/>
    </source>
</evidence>
<evidence type="ECO:0000256" key="7">
    <source>
        <dbReference type="ARBA" id="ARBA00053401"/>
    </source>
</evidence>
<comment type="subcellular location">
    <subcellularLocation>
        <location evidence="1 10">Cytoplasm</location>
    </subcellularLocation>
</comment>
<dbReference type="InterPro" id="IPR000740">
    <property type="entry name" value="GrpE"/>
</dbReference>
<dbReference type="CDD" id="cd00446">
    <property type="entry name" value="GrpE"/>
    <property type="match status" value="1"/>
</dbReference>
<dbReference type="GO" id="GO:0051082">
    <property type="term" value="F:unfolded protein binding"/>
    <property type="evidence" value="ECO:0007669"/>
    <property type="project" value="TreeGrafter"/>
</dbReference>
<evidence type="ECO:0000256" key="11">
    <source>
        <dbReference type="RuleBase" id="RU000639"/>
    </source>
</evidence>